<dbReference type="SUPFAM" id="SSF82771">
    <property type="entry name" value="GIY-YIG endonuclease"/>
    <property type="match status" value="1"/>
</dbReference>
<feature type="domain" description="GIY-YIG" evidence="1">
    <location>
        <begin position="39"/>
        <end position="119"/>
    </location>
</feature>
<organism evidence="2 3">
    <name type="scientific">Candidatus Synechococcus calcipolaris G9</name>
    <dbReference type="NCBI Taxonomy" id="1497997"/>
    <lineage>
        <taxon>Bacteria</taxon>
        <taxon>Bacillati</taxon>
        <taxon>Cyanobacteriota</taxon>
        <taxon>Cyanophyceae</taxon>
        <taxon>Synechococcales</taxon>
        <taxon>Synechococcaceae</taxon>
        <taxon>Synechococcus</taxon>
    </lineage>
</organism>
<dbReference type="Gene3D" id="3.40.1440.10">
    <property type="entry name" value="GIY-YIG endonuclease"/>
    <property type="match status" value="1"/>
</dbReference>
<keyword evidence="3" id="KW-1185">Reference proteome</keyword>
<proteinExistence type="predicted"/>
<dbReference type="InterPro" id="IPR035901">
    <property type="entry name" value="GIY-YIG_endonuc_sf"/>
</dbReference>
<dbReference type="EMBL" id="JAKKUT010000001">
    <property type="protein sequence ID" value="MDG2989683.1"/>
    <property type="molecule type" value="Genomic_DNA"/>
</dbReference>
<evidence type="ECO:0000313" key="3">
    <source>
        <dbReference type="Proteomes" id="UP001154265"/>
    </source>
</evidence>
<dbReference type="CDD" id="cd00719">
    <property type="entry name" value="GIY-YIG_SF"/>
    <property type="match status" value="1"/>
</dbReference>
<evidence type="ECO:0000259" key="1">
    <source>
        <dbReference type="PROSITE" id="PS50164"/>
    </source>
</evidence>
<dbReference type="InterPro" id="IPR000305">
    <property type="entry name" value="GIY-YIG_endonuc"/>
</dbReference>
<dbReference type="Pfam" id="PF01541">
    <property type="entry name" value="GIY-YIG"/>
    <property type="match status" value="1"/>
</dbReference>
<dbReference type="RefSeq" id="WP_277865599.1">
    <property type="nucleotide sequence ID" value="NZ_JAKKUT010000001.1"/>
</dbReference>
<comment type="caution">
    <text evidence="2">The sequence shown here is derived from an EMBL/GenBank/DDBJ whole genome shotgun (WGS) entry which is preliminary data.</text>
</comment>
<evidence type="ECO:0000313" key="2">
    <source>
        <dbReference type="EMBL" id="MDG2989683.1"/>
    </source>
</evidence>
<reference evidence="2" key="1">
    <citation type="journal article" date="2022" name="Genome Biol. Evol.">
        <title>A New Gene Family Diagnostic for Intracellular Biomineralization of Amorphous Ca Carbonates by Cyanobacteria.</title>
        <authorList>
            <person name="Benzerara K."/>
            <person name="Duprat E."/>
            <person name="Bitard-Feildel T."/>
            <person name="Caumes G."/>
            <person name="Cassier-Chauvat C."/>
            <person name="Chauvat F."/>
            <person name="Dezi M."/>
            <person name="Diop S.I."/>
            <person name="Gaschignard G."/>
            <person name="Gorgen S."/>
            <person name="Gugger M."/>
            <person name="Lopez-Garcia P."/>
            <person name="Millet M."/>
            <person name="Skouri-Panet F."/>
            <person name="Moreira D."/>
            <person name="Callebaut I."/>
        </authorList>
    </citation>
    <scope>NUCLEOTIDE SEQUENCE</scope>
    <source>
        <strain evidence="2">G9</strain>
    </source>
</reference>
<accession>A0ABT6EV90</accession>
<dbReference type="SMART" id="SM00465">
    <property type="entry name" value="GIYc"/>
    <property type="match status" value="1"/>
</dbReference>
<sequence>MPLNDSELQVQARNILDEIAFTSFEQCQLLSREFSSIPARPGIYAIRHKTDGLLYIGKTKSLRGRFGGGHKAFLWAWLDKYNDEDVRIAVQVISHWGNPALLLELEAIILRATEPPYNAQIPTER</sequence>
<dbReference type="Proteomes" id="UP001154265">
    <property type="component" value="Unassembled WGS sequence"/>
</dbReference>
<gene>
    <name evidence="2" type="ORF">L3556_01855</name>
</gene>
<name>A0ABT6EV90_9SYNE</name>
<protein>
    <submittedName>
        <fullName evidence="2">GIY-YIG nuclease family protein</fullName>
    </submittedName>
</protein>
<dbReference type="PROSITE" id="PS50164">
    <property type="entry name" value="GIY_YIG"/>
    <property type="match status" value="1"/>
</dbReference>
<reference evidence="2" key="2">
    <citation type="submission" date="2022-01" db="EMBL/GenBank/DDBJ databases">
        <authorList>
            <person name="Zivanovic Y."/>
            <person name="Moreira D."/>
            <person name="Lopez-Garcia P."/>
        </authorList>
    </citation>
    <scope>NUCLEOTIDE SEQUENCE</scope>
    <source>
        <strain evidence="2">G9</strain>
    </source>
</reference>